<evidence type="ECO:0000313" key="5">
    <source>
        <dbReference type="Proteomes" id="UP001597460"/>
    </source>
</evidence>
<dbReference type="Pfam" id="PF01370">
    <property type="entry name" value="Epimerase"/>
    <property type="match status" value="1"/>
</dbReference>
<dbReference type="Proteomes" id="UP001597460">
    <property type="component" value="Unassembled WGS sequence"/>
</dbReference>
<dbReference type="InterPro" id="IPR010099">
    <property type="entry name" value="SDR39U1"/>
</dbReference>
<dbReference type="SUPFAM" id="SSF51735">
    <property type="entry name" value="NAD(P)-binding Rossmann-fold domains"/>
    <property type="match status" value="1"/>
</dbReference>
<evidence type="ECO:0000313" key="4">
    <source>
        <dbReference type="EMBL" id="MFD2531583.1"/>
    </source>
</evidence>
<feature type="domain" description="NAD-dependent epimerase/dehydratase" evidence="2">
    <location>
        <begin position="3"/>
        <end position="225"/>
    </location>
</feature>
<comment type="caution">
    <text evidence="4">The sequence shown here is derived from an EMBL/GenBank/DDBJ whole genome shotgun (WGS) entry which is preliminary data.</text>
</comment>
<sequence length="298" mass="33309">MNILITGGTGFIGEELRTLLLREGHNLVIITRSPKKYEDENAKNQRFVSWEDDLVAEMNEVHAVINLAGENLFGQRWTDEVKKRIMDSRVESTRKLVEAMRSSEVKPEVFVSASASGIYGDQGETVLTEEEEAANDFLAQVCKSWESESQKAAEFGVRVVNPRIGIVLEKGGGALEKMIPPFSFFMGGPIGSGEQYMSWVHRQDLCESLIFPITNKELKGPYNVCAPTPVTMNEFAKVLGDVMSRPSIFRVPKFVLDIVLGEASKPVTDSIRMQPKKLQVAGFEFRFEELEEALADIL</sequence>
<organism evidence="4 5">
    <name type="scientific">Gracilimonas halophila</name>
    <dbReference type="NCBI Taxonomy" id="1834464"/>
    <lineage>
        <taxon>Bacteria</taxon>
        <taxon>Pseudomonadati</taxon>
        <taxon>Balneolota</taxon>
        <taxon>Balneolia</taxon>
        <taxon>Balneolales</taxon>
        <taxon>Balneolaceae</taxon>
        <taxon>Gracilimonas</taxon>
    </lineage>
</organism>
<comment type="similarity">
    <text evidence="1">Belongs to the NAD(P)-dependent epimerase/dehydratase family. SDR39U1 subfamily.</text>
</comment>
<gene>
    <name evidence="4" type="ORF">ACFSVN_03900</name>
</gene>
<name>A0ABW5JJE9_9BACT</name>
<dbReference type="CDD" id="cd05242">
    <property type="entry name" value="SDR_a8"/>
    <property type="match status" value="1"/>
</dbReference>
<proteinExistence type="inferred from homology"/>
<protein>
    <submittedName>
        <fullName evidence="4">TIGR01777 family oxidoreductase</fullName>
    </submittedName>
</protein>
<dbReference type="PANTHER" id="PTHR11092:SF0">
    <property type="entry name" value="EPIMERASE FAMILY PROTEIN SDR39U1"/>
    <property type="match status" value="1"/>
</dbReference>
<dbReference type="PANTHER" id="PTHR11092">
    <property type="entry name" value="SUGAR NUCLEOTIDE EPIMERASE RELATED"/>
    <property type="match status" value="1"/>
</dbReference>
<dbReference type="InterPro" id="IPR001509">
    <property type="entry name" value="Epimerase_deHydtase"/>
</dbReference>
<reference evidence="5" key="1">
    <citation type="journal article" date="2019" name="Int. J. Syst. Evol. Microbiol.">
        <title>The Global Catalogue of Microorganisms (GCM) 10K type strain sequencing project: providing services to taxonomists for standard genome sequencing and annotation.</title>
        <authorList>
            <consortium name="The Broad Institute Genomics Platform"/>
            <consortium name="The Broad Institute Genome Sequencing Center for Infectious Disease"/>
            <person name="Wu L."/>
            <person name="Ma J."/>
        </authorList>
    </citation>
    <scope>NUCLEOTIDE SEQUENCE [LARGE SCALE GENOMIC DNA]</scope>
    <source>
        <strain evidence="5">KCTC 52042</strain>
    </source>
</reference>
<feature type="domain" description="DUF1731" evidence="3">
    <location>
        <begin position="251"/>
        <end position="297"/>
    </location>
</feature>
<dbReference type="Pfam" id="PF08338">
    <property type="entry name" value="DUF1731"/>
    <property type="match status" value="1"/>
</dbReference>
<dbReference type="InterPro" id="IPR013549">
    <property type="entry name" value="DUF1731"/>
</dbReference>
<accession>A0ABW5JJE9</accession>
<evidence type="ECO:0000259" key="3">
    <source>
        <dbReference type="Pfam" id="PF08338"/>
    </source>
</evidence>
<keyword evidence="5" id="KW-1185">Reference proteome</keyword>
<dbReference type="Gene3D" id="3.40.50.720">
    <property type="entry name" value="NAD(P)-binding Rossmann-like Domain"/>
    <property type="match status" value="1"/>
</dbReference>
<evidence type="ECO:0000259" key="2">
    <source>
        <dbReference type="Pfam" id="PF01370"/>
    </source>
</evidence>
<evidence type="ECO:0000256" key="1">
    <source>
        <dbReference type="ARBA" id="ARBA00009353"/>
    </source>
</evidence>
<dbReference type="InterPro" id="IPR036291">
    <property type="entry name" value="NAD(P)-bd_dom_sf"/>
</dbReference>
<dbReference type="EMBL" id="JBHULI010000005">
    <property type="protein sequence ID" value="MFD2531583.1"/>
    <property type="molecule type" value="Genomic_DNA"/>
</dbReference>
<dbReference type="RefSeq" id="WP_390298902.1">
    <property type="nucleotide sequence ID" value="NZ_JBHULI010000005.1"/>
</dbReference>
<dbReference type="NCBIfam" id="TIGR01777">
    <property type="entry name" value="yfcH"/>
    <property type="match status" value="1"/>
</dbReference>